<dbReference type="Proteomes" id="UP000299102">
    <property type="component" value="Unassembled WGS sequence"/>
</dbReference>
<proteinExistence type="predicted"/>
<evidence type="ECO:0000313" key="1">
    <source>
        <dbReference type="EMBL" id="GBP18784.1"/>
    </source>
</evidence>
<dbReference type="EMBL" id="BGZK01000101">
    <property type="protein sequence ID" value="GBP18784.1"/>
    <property type="molecule type" value="Genomic_DNA"/>
</dbReference>
<gene>
    <name evidence="1" type="ORF">EVAR_93212_1</name>
</gene>
<accession>A0A4C1TY49</accession>
<name>A0A4C1TY49_EUMVA</name>
<protein>
    <submittedName>
        <fullName evidence="1">Uncharacterized protein</fullName>
    </submittedName>
</protein>
<comment type="caution">
    <text evidence="1">The sequence shown here is derived from an EMBL/GenBank/DDBJ whole genome shotgun (WGS) entry which is preliminary data.</text>
</comment>
<reference evidence="1 2" key="1">
    <citation type="journal article" date="2019" name="Commun. Biol.">
        <title>The bagworm genome reveals a unique fibroin gene that provides high tensile strength.</title>
        <authorList>
            <person name="Kono N."/>
            <person name="Nakamura H."/>
            <person name="Ohtoshi R."/>
            <person name="Tomita M."/>
            <person name="Numata K."/>
            <person name="Arakawa K."/>
        </authorList>
    </citation>
    <scope>NUCLEOTIDE SEQUENCE [LARGE SCALE GENOMIC DNA]</scope>
</reference>
<keyword evidence="2" id="KW-1185">Reference proteome</keyword>
<sequence>MPKCSELVQLVSAVACRTDDDTAQTQAHSCWPTCPRFIIKASPFSLSTPCLCFQWTSQLASATRPFDNTFAVVHYVLPTSMLRRDFAIRGQYMKRWRCLPALAKQSVPELPSHQSRRSSAASSRATGLAGKAKCEYHGMKCNDCGMMCIGGGVNGTSRDTTRVCYTDDTQLYHAERRTRHFRKIVSKSKLKFFLRHVANVVKCSVNASERGASSRRSLPALLL</sequence>
<evidence type="ECO:0000313" key="2">
    <source>
        <dbReference type="Proteomes" id="UP000299102"/>
    </source>
</evidence>
<dbReference type="AlphaFoldDB" id="A0A4C1TY49"/>
<organism evidence="1 2">
    <name type="scientific">Eumeta variegata</name>
    <name type="common">Bagworm moth</name>
    <name type="synonym">Eumeta japonica</name>
    <dbReference type="NCBI Taxonomy" id="151549"/>
    <lineage>
        <taxon>Eukaryota</taxon>
        <taxon>Metazoa</taxon>
        <taxon>Ecdysozoa</taxon>
        <taxon>Arthropoda</taxon>
        <taxon>Hexapoda</taxon>
        <taxon>Insecta</taxon>
        <taxon>Pterygota</taxon>
        <taxon>Neoptera</taxon>
        <taxon>Endopterygota</taxon>
        <taxon>Lepidoptera</taxon>
        <taxon>Glossata</taxon>
        <taxon>Ditrysia</taxon>
        <taxon>Tineoidea</taxon>
        <taxon>Psychidae</taxon>
        <taxon>Oiketicinae</taxon>
        <taxon>Eumeta</taxon>
    </lineage>
</organism>